<organism evidence="1">
    <name type="scientific">Panstrongylus lignarius</name>
    <dbReference type="NCBI Taxonomy" id="156445"/>
    <lineage>
        <taxon>Eukaryota</taxon>
        <taxon>Metazoa</taxon>
        <taxon>Ecdysozoa</taxon>
        <taxon>Arthropoda</taxon>
        <taxon>Hexapoda</taxon>
        <taxon>Insecta</taxon>
        <taxon>Pterygota</taxon>
        <taxon>Neoptera</taxon>
        <taxon>Paraneoptera</taxon>
        <taxon>Hemiptera</taxon>
        <taxon>Heteroptera</taxon>
        <taxon>Panheteroptera</taxon>
        <taxon>Cimicomorpha</taxon>
        <taxon>Reduviidae</taxon>
        <taxon>Triatominae</taxon>
        <taxon>Panstrongylus</taxon>
    </lineage>
</organism>
<dbReference type="EMBL" id="GFTR01000951">
    <property type="protein sequence ID" value="JAW15475.1"/>
    <property type="molecule type" value="Transcribed_RNA"/>
</dbReference>
<evidence type="ECO:0000313" key="1">
    <source>
        <dbReference type="EMBL" id="JAW15475.1"/>
    </source>
</evidence>
<accession>A0A224XSG6</accession>
<name>A0A224XSG6_9HEMI</name>
<dbReference type="AlphaFoldDB" id="A0A224XSG6"/>
<sequence>MHTILITLEKVVDVCNYFRLLLLLTPFGMALWNGYGFNNARGIAVTLAVNSKVFEHHVFLISCFIGHINYTLLDKIIAPGGG</sequence>
<reference evidence="1" key="1">
    <citation type="journal article" date="2018" name="PLoS Negl. Trop. Dis.">
        <title>An insight into the salivary gland and fat body transcriptome of Panstrongylus lignarius (Hemiptera: Heteroptera), the main vector of Chagas disease in Peru.</title>
        <authorList>
            <person name="Nevoa J.C."/>
            <person name="Mendes M.T."/>
            <person name="da Silva M.V."/>
            <person name="Soares S.C."/>
            <person name="Oliveira C.J.F."/>
            <person name="Ribeiro J.M.C."/>
        </authorList>
    </citation>
    <scope>NUCLEOTIDE SEQUENCE</scope>
</reference>
<protein>
    <submittedName>
        <fullName evidence="1">Uncharacterized protein</fullName>
    </submittedName>
</protein>
<proteinExistence type="predicted"/>